<reference evidence="7" key="1">
    <citation type="submission" date="2022-08" db="EMBL/GenBank/DDBJ databases">
        <title>Genomic Encyclopedia of Type Strains, Phase V (KMG-V): Genome sequencing to study the core and pangenomes of soil and plant-associated prokaryotes.</title>
        <authorList>
            <person name="Whitman W."/>
        </authorList>
    </citation>
    <scope>NUCLEOTIDE SEQUENCE</scope>
    <source>
        <strain evidence="7">SP2017</strain>
    </source>
</reference>
<sequence>MSTPSSSSATEAEPQELERTLGLLPALAIGTGTMVGAGIFVFPGLAAGKAGPAAMISFAIGAVIALLVALPTSELATAMPESGGGYFFVSRALGTLLGCMVGIGQWLGLIFASAFYLIGFGHYLSDLVRELGINLPLPVVGLALGMGILLTGVSVTGTENTGDLQNWIVGSLLAILAGFLGHGGLDALGVFGRQQTPEAFFPYGTMPVLTTAALVFTSYLGFVQIATVAGEIKAPSRNLPRSMIGSVLLVGTLYVLTIFISTSLLGSEQLAEMGETAVVNVGRSIAGTFGAAALLGGGLLATLSSANASILSASRSIYALSRDDLVPSQVERINRRYRTPHVALLLTGGIIVALILFGRVEVLAEVASLLHLFMYGLICVALLVLRQSPPDGYQPSFRCPGYPVVPVLGALTSFGLVAFMNLLSIAIGGGILLVTAVWYLYYARAVTISEISS</sequence>
<evidence type="ECO:0000313" key="8">
    <source>
        <dbReference type="Proteomes" id="UP001155010"/>
    </source>
</evidence>
<gene>
    <name evidence="7" type="ORF">GGP83_001623</name>
</gene>
<evidence type="ECO:0000256" key="6">
    <source>
        <dbReference type="SAM" id="Phobius"/>
    </source>
</evidence>
<dbReference type="GO" id="GO:0005886">
    <property type="term" value="C:plasma membrane"/>
    <property type="evidence" value="ECO:0007669"/>
    <property type="project" value="UniProtKB-SubCell"/>
</dbReference>
<evidence type="ECO:0000256" key="5">
    <source>
        <dbReference type="ARBA" id="ARBA00023136"/>
    </source>
</evidence>
<organism evidence="7 8">
    <name type="scientific">Salinibacter ruber</name>
    <dbReference type="NCBI Taxonomy" id="146919"/>
    <lineage>
        <taxon>Bacteria</taxon>
        <taxon>Pseudomonadati</taxon>
        <taxon>Rhodothermota</taxon>
        <taxon>Rhodothermia</taxon>
        <taxon>Rhodothermales</taxon>
        <taxon>Salinibacteraceae</taxon>
        <taxon>Salinibacter</taxon>
    </lineage>
</organism>
<dbReference type="PANTHER" id="PTHR42770:SF11">
    <property type="entry name" value="INNER MEMBRANE TRANSPORT PROTEIN YBAT"/>
    <property type="match status" value="1"/>
</dbReference>
<dbReference type="PIRSF" id="PIRSF006060">
    <property type="entry name" value="AA_transporter"/>
    <property type="match status" value="1"/>
</dbReference>
<keyword evidence="3 6" id="KW-0812">Transmembrane</keyword>
<protein>
    <submittedName>
        <fullName evidence="7">Amino acid transporter</fullName>
    </submittedName>
</protein>
<keyword evidence="5 6" id="KW-0472">Membrane</keyword>
<comment type="subcellular location">
    <subcellularLocation>
        <location evidence="1">Cell membrane</location>
        <topology evidence="1">Multi-pass membrane protein</topology>
    </subcellularLocation>
</comment>
<dbReference type="RefSeq" id="WP_259081815.1">
    <property type="nucleotide sequence ID" value="NZ_JANTZN010000005.1"/>
</dbReference>
<dbReference type="Pfam" id="PF13520">
    <property type="entry name" value="AA_permease_2"/>
    <property type="match status" value="1"/>
</dbReference>
<feature type="transmembrane region" description="Helical" evidence="6">
    <location>
        <begin position="92"/>
        <end position="119"/>
    </location>
</feature>
<feature type="transmembrane region" description="Helical" evidence="6">
    <location>
        <begin position="242"/>
        <end position="265"/>
    </location>
</feature>
<feature type="transmembrane region" description="Helical" evidence="6">
    <location>
        <begin position="54"/>
        <end position="72"/>
    </location>
</feature>
<feature type="transmembrane region" description="Helical" evidence="6">
    <location>
        <begin position="397"/>
        <end position="416"/>
    </location>
</feature>
<feature type="transmembrane region" description="Helical" evidence="6">
    <location>
        <begin position="167"/>
        <end position="188"/>
    </location>
</feature>
<feature type="transmembrane region" description="Helical" evidence="6">
    <location>
        <begin position="200"/>
        <end position="222"/>
    </location>
</feature>
<evidence type="ECO:0000313" key="7">
    <source>
        <dbReference type="EMBL" id="MCS3951671.1"/>
    </source>
</evidence>
<dbReference type="EMBL" id="JANUBB010000006">
    <property type="protein sequence ID" value="MCS3951671.1"/>
    <property type="molecule type" value="Genomic_DNA"/>
</dbReference>
<evidence type="ECO:0000256" key="1">
    <source>
        <dbReference type="ARBA" id="ARBA00004651"/>
    </source>
</evidence>
<comment type="caution">
    <text evidence="7">The sequence shown here is derived from an EMBL/GenBank/DDBJ whole genome shotgun (WGS) entry which is preliminary data.</text>
</comment>
<feature type="transmembrane region" description="Helical" evidence="6">
    <location>
        <begin position="366"/>
        <end position="385"/>
    </location>
</feature>
<evidence type="ECO:0000256" key="4">
    <source>
        <dbReference type="ARBA" id="ARBA00022989"/>
    </source>
</evidence>
<dbReference type="AlphaFoldDB" id="A0A9X2U8D1"/>
<feature type="transmembrane region" description="Helical" evidence="6">
    <location>
        <begin position="342"/>
        <end position="360"/>
    </location>
</feature>
<dbReference type="InterPro" id="IPR050367">
    <property type="entry name" value="APC_superfamily"/>
</dbReference>
<dbReference type="Proteomes" id="UP001155010">
    <property type="component" value="Unassembled WGS sequence"/>
</dbReference>
<feature type="transmembrane region" description="Helical" evidence="6">
    <location>
        <begin position="20"/>
        <end position="42"/>
    </location>
</feature>
<dbReference type="GO" id="GO:0022857">
    <property type="term" value="F:transmembrane transporter activity"/>
    <property type="evidence" value="ECO:0007669"/>
    <property type="project" value="InterPro"/>
</dbReference>
<dbReference type="InterPro" id="IPR002293">
    <property type="entry name" value="AA/rel_permease1"/>
</dbReference>
<evidence type="ECO:0000256" key="2">
    <source>
        <dbReference type="ARBA" id="ARBA00022475"/>
    </source>
</evidence>
<accession>A0A9X2U8D1</accession>
<keyword evidence="4 6" id="KW-1133">Transmembrane helix</keyword>
<feature type="transmembrane region" description="Helical" evidence="6">
    <location>
        <begin position="131"/>
        <end position="155"/>
    </location>
</feature>
<dbReference type="PANTHER" id="PTHR42770">
    <property type="entry name" value="AMINO ACID TRANSPORTER-RELATED"/>
    <property type="match status" value="1"/>
</dbReference>
<feature type="transmembrane region" description="Helical" evidence="6">
    <location>
        <begin position="422"/>
        <end position="442"/>
    </location>
</feature>
<name>A0A9X2U8D1_9BACT</name>
<dbReference type="Gene3D" id="1.20.1740.10">
    <property type="entry name" value="Amino acid/polyamine transporter I"/>
    <property type="match status" value="1"/>
</dbReference>
<proteinExistence type="predicted"/>
<evidence type="ECO:0000256" key="3">
    <source>
        <dbReference type="ARBA" id="ARBA00022692"/>
    </source>
</evidence>
<keyword evidence="2" id="KW-1003">Cell membrane</keyword>